<feature type="disulfide bond" evidence="18">
    <location>
        <begin position="157"/>
        <end position="169"/>
    </location>
</feature>
<comment type="subcellular location">
    <subcellularLocation>
        <location evidence="2">Endoplasmic reticulum membrane</location>
        <topology evidence="2">Peripheral membrane protein</topology>
        <orientation evidence="2">Lumenal side</orientation>
    </subcellularLocation>
</comment>
<keyword evidence="9 17" id="KW-0274">FAD</keyword>
<keyword evidence="10" id="KW-0249">Electron transport</keyword>
<dbReference type="PANTHER" id="PTHR12613:SF0">
    <property type="entry name" value="ERO1-LIKE PROTEIN"/>
    <property type="match status" value="1"/>
</dbReference>
<evidence type="ECO:0000256" key="17">
    <source>
        <dbReference type="PIRSR" id="PIRSR017205-2"/>
    </source>
</evidence>
<dbReference type="GO" id="GO:0005789">
    <property type="term" value="C:endoplasmic reticulum membrane"/>
    <property type="evidence" value="ECO:0007669"/>
    <property type="project" value="UniProtKB-SubCell"/>
</dbReference>
<evidence type="ECO:0000256" key="18">
    <source>
        <dbReference type="PIRSR" id="PIRSR017205-3"/>
    </source>
</evidence>
<dbReference type="PIRSF" id="PIRSF017205">
    <property type="entry name" value="ERO1"/>
    <property type="match status" value="1"/>
</dbReference>
<dbReference type="GeneID" id="70235322"/>
<feature type="binding site" evidence="17">
    <location>
        <position position="232"/>
    </location>
    <ligand>
        <name>FAD</name>
        <dbReference type="ChEBI" id="CHEBI:57692"/>
    </ligand>
</feature>
<keyword evidence="8" id="KW-0256">Endoplasmic reticulum</keyword>
<evidence type="ECO:0000256" key="9">
    <source>
        <dbReference type="ARBA" id="ARBA00022827"/>
    </source>
</evidence>
<dbReference type="GO" id="GO:0034975">
    <property type="term" value="P:protein folding in endoplasmic reticulum"/>
    <property type="evidence" value="ECO:0007669"/>
    <property type="project" value="InterPro"/>
</dbReference>
<dbReference type="SUPFAM" id="SSF110019">
    <property type="entry name" value="ERO1-like"/>
    <property type="match status" value="1"/>
</dbReference>
<evidence type="ECO:0000256" key="10">
    <source>
        <dbReference type="ARBA" id="ARBA00022982"/>
    </source>
</evidence>
<feature type="binding site" evidence="17">
    <location>
        <position position="261"/>
    </location>
    <ligand>
        <name>FAD</name>
        <dbReference type="ChEBI" id="CHEBI:57692"/>
    </ligand>
</feature>
<keyword evidence="15" id="KW-0676">Redox-active center</keyword>
<accession>A0A9P8T6A8</accession>
<evidence type="ECO:0000256" key="7">
    <source>
        <dbReference type="ARBA" id="ARBA00022729"/>
    </source>
</evidence>
<comment type="caution">
    <text evidence="20">The sequence shown here is derived from an EMBL/GenBank/DDBJ whole genome shotgun (WGS) entry which is preliminary data.</text>
</comment>
<comment type="similarity">
    <text evidence="3">Belongs to the EROs family.</text>
</comment>
<feature type="signal peptide" evidence="19">
    <location>
        <begin position="1"/>
        <end position="19"/>
    </location>
</feature>
<dbReference type="Pfam" id="PF04137">
    <property type="entry name" value="ERO1"/>
    <property type="match status" value="1"/>
</dbReference>
<feature type="disulfide bond" description="Redox-active" evidence="18">
    <location>
        <begin position="365"/>
        <end position="368"/>
    </location>
</feature>
<dbReference type="Proteomes" id="UP000769157">
    <property type="component" value="Unassembled WGS sequence"/>
</dbReference>
<evidence type="ECO:0000256" key="19">
    <source>
        <dbReference type="SAM" id="SignalP"/>
    </source>
</evidence>
<evidence type="ECO:0000256" key="3">
    <source>
        <dbReference type="ARBA" id="ARBA00008277"/>
    </source>
</evidence>
<feature type="disulfide bond" description="Redox-active" evidence="18">
    <location>
        <begin position="115"/>
        <end position="120"/>
    </location>
</feature>
<feature type="binding site" evidence="17">
    <location>
        <position position="202"/>
    </location>
    <ligand>
        <name>FAD</name>
        <dbReference type="ChEBI" id="CHEBI:57692"/>
    </ligand>
</feature>
<feature type="binding site" evidence="17">
    <location>
        <position position="229"/>
    </location>
    <ligand>
        <name>FAD</name>
        <dbReference type="ChEBI" id="CHEBI:57692"/>
    </ligand>
</feature>
<evidence type="ECO:0000256" key="16">
    <source>
        <dbReference type="PIRSR" id="PIRSR017205-1"/>
    </source>
</evidence>
<dbReference type="AlphaFoldDB" id="A0A9P8T6A8"/>
<evidence type="ECO:0000256" key="4">
    <source>
        <dbReference type="ARBA" id="ARBA00011802"/>
    </source>
</evidence>
<evidence type="ECO:0000256" key="8">
    <source>
        <dbReference type="ARBA" id="ARBA00022824"/>
    </source>
</evidence>
<comment type="subunit">
    <text evidence="4">May function both as a monomer and a homodimer.</text>
</comment>
<keyword evidence="5" id="KW-0813">Transport</keyword>
<evidence type="ECO:0000256" key="15">
    <source>
        <dbReference type="ARBA" id="ARBA00023284"/>
    </source>
</evidence>
<evidence type="ECO:0000256" key="13">
    <source>
        <dbReference type="ARBA" id="ARBA00023157"/>
    </source>
</evidence>
<evidence type="ECO:0000256" key="12">
    <source>
        <dbReference type="ARBA" id="ARBA00023136"/>
    </source>
</evidence>
<keyword evidence="6" id="KW-0285">Flavoprotein</keyword>
<keyword evidence="11" id="KW-0560">Oxidoreductase</keyword>
<evidence type="ECO:0000256" key="11">
    <source>
        <dbReference type="ARBA" id="ARBA00023002"/>
    </source>
</evidence>
<reference evidence="20" key="1">
    <citation type="journal article" date="2021" name="Open Biol.">
        <title>Shared evolutionary footprints suggest mitochondrial oxidative damage underlies multiple complex I losses in fungi.</title>
        <authorList>
            <person name="Schikora-Tamarit M.A."/>
            <person name="Marcet-Houben M."/>
            <person name="Nosek J."/>
            <person name="Gabaldon T."/>
        </authorList>
    </citation>
    <scope>NUCLEOTIDE SEQUENCE</scope>
    <source>
        <strain evidence="20">CBS6075</strain>
    </source>
</reference>
<evidence type="ECO:0000256" key="2">
    <source>
        <dbReference type="ARBA" id="ARBA00004367"/>
    </source>
</evidence>
<evidence type="ECO:0000256" key="5">
    <source>
        <dbReference type="ARBA" id="ARBA00022448"/>
    </source>
</evidence>
<dbReference type="RefSeq" id="XP_046061861.1">
    <property type="nucleotide sequence ID" value="XM_046204322.1"/>
</dbReference>
<evidence type="ECO:0000256" key="1">
    <source>
        <dbReference type="ARBA" id="ARBA00001974"/>
    </source>
</evidence>
<keyword evidence="14" id="KW-0325">Glycoprotein</keyword>
<keyword evidence="13 18" id="KW-1015">Disulfide bond</keyword>
<gene>
    <name evidence="20" type="ORF">OGAPHI_003355</name>
</gene>
<feature type="active site" evidence="16">
    <location>
        <position position="368"/>
    </location>
</feature>
<sequence length="534" mass="61459">MRLNAVLSAVGLVVSTGMAFGLQEVSSLEQKPEKLPPQYEYQSIHQFENTPFSSWDEYTATVIKDSANVTFEEINLLNVYARPLVTRLINENFFKIFRLNLYKECPFWSNSQGFCMHKSCAVDTIDDWKNLPDIWQPETLGRIEGLMHDPPTTNGSCIATGIKSTKDYCEIDEINDETVYVNLVENPERFTGYGGDQSFQIWQSIYNENCFNLGSEQCLEKNFFYRLVSGMHTSISTHLTNEYLDLKTKEYGPDLRQFMARVGDFPDRLENLYMNYILVAKALIKLEQAGVLDRLRFCDGDFQSQESQLKSSLKKLVEPFCELGDTSRCLFNENTLFQSDGAGQLKEEFRERFVNVSRVMDCVHCDRCRLWGKVQITGYGTALKILFELDNHDSLSEDFQISKIELIALVNTFDRLSKSVASINNFKQLYDKAMAAEEDGTTTSVSEDTFGITSAPVAKDIKFPVGRTGPGLGDIFMEELNNVWEALCFLYRSYKLFPKIVYNWVLIRLVYYWNTFVGHVHEDFDVNRLYRLEL</sequence>
<keyword evidence="12" id="KW-0472">Membrane</keyword>
<reference evidence="20" key="2">
    <citation type="submission" date="2021-01" db="EMBL/GenBank/DDBJ databases">
        <authorList>
            <person name="Schikora-Tamarit M.A."/>
        </authorList>
    </citation>
    <scope>NUCLEOTIDE SEQUENCE</scope>
    <source>
        <strain evidence="20">CBS6075</strain>
    </source>
</reference>
<dbReference type="GO" id="GO:0016972">
    <property type="term" value="F:thiol oxidase activity"/>
    <property type="evidence" value="ECO:0007669"/>
    <property type="project" value="InterPro"/>
</dbReference>
<dbReference type="OrthoDB" id="269384at2759"/>
<organism evidence="20 21">
    <name type="scientific">Ogataea philodendri</name>
    <dbReference type="NCBI Taxonomy" id="1378263"/>
    <lineage>
        <taxon>Eukaryota</taxon>
        <taxon>Fungi</taxon>
        <taxon>Dikarya</taxon>
        <taxon>Ascomycota</taxon>
        <taxon>Saccharomycotina</taxon>
        <taxon>Pichiomycetes</taxon>
        <taxon>Pichiales</taxon>
        <taxon>Pichiaceae</taxon>
        <taxon>Ogataea</taxon>
    </lineage>
</organism>
<proteinExistence type="inferred from homology"/>
<comment type="cofactor">
    <cofactor evidence="1 17">
        <name>FAD</name>
        <dbReference type="ChEBI" id="CHEBI:57692"/>
    </cofactor>
</comment>
<dbReference type="GO" id="GO:0071949">
    <property type="term" value="F:FAD binding"/>
    <property type="evidence" value="ECO:0007669"/>
    <property type="project" value="InterPro"/>
</dbReference>
<feature type="binding site" evidence="17">
    <location>
        <position position="189"/>
    </location>
    <ligand>
        <name>FAD</name>
        <dbReference type="ChEBI" id="CHEBI:57692"/>
    </ligand>
</feature>
<dbReference type="PANTHER" id="PTHR12613">
    <property type="entry name" value="ERO1-RELATED"/>
    <property type="match status" value="1"/>
</dbReference>
<dbReference type="GO" id="GO:0015035">
    <property type="term" value="F:protein-disulfide reductase activity"/>
    <property type="evidence" value="ECO:0007669"/>
    <property type="project" value="InterPro"/>
</dbReference>
<keyword evidence="21" id="KW-1185">Reference proteome</keyword>
<keyword evidence="7 19" id="KW-0732">Signal</keyword>
<dbReference type="EMBL" id="JAEUBE010000199">
    <property type="protein sequence ID" value="KAH3666905.1"/>
    <property type="molecule type" value="Genomic_DNA"/>
</dbReference>
<feature type="binding site" evidence="17">
    <location>
        <position position="191"/>
    </location>
    <ligand>
        <name>FAD</name>
        <dbReference type="ChEBI" id="CHEBI:57692"/>
    </ligand>
</feature>
<feature type="chain" id="PRO_5040388216" description="Endoplasmic oxidoreductin-1" evidence="19">
    <location>
        <begin position="20"/>
        <end position="534"/>
    </location>
</feature>
<dbReference type="InterPro" id="IPR037192">
    <property type="entry name" value="ERO1-like_sf"/>
</dbReference>
<evidence type="ECO:0000313" key="21">
    <source>
        <dbReference type="Proteomes" id="UP000769157"/>
    </source>
</evidence>
<evidence type="ECO:0008006" key="22">
    <source>
        <dbReference type="Google" id="ProtNLM"/>
    </source>
</evidence>
<protein>
    <recommendedName>
        <fullName evidence="22">Endoplasmic oxidoreductin-1</fullName>
    </recommendedName>
</protein>
<evidence type="ECO:0000256" key="14">
    <source>
        <dbReference type="ARBA" id="ARBA00023180"/>
    </source>
</evidence>
<feature type="active site" description="Nucleophile" evidence="16">
    <location>
        <position position="365"/>
    </location>
</feature>
<evidence type="ECO:0000313" key="20">
    <source>
        <dbReference type="EMBL" id="KAH3666905.1"/>
    </source>
</evidence>
<dbReference type="InterPro" id="IPR007266">
    <property type="entry name" value="Ero1"/>
</dbReference>
<name>A0A9P8T6A8_9ASCO</name>
<evidence type="ECO:0000256" key="6">
    <source>
        <dbReference type="ARBA" id="ARBA00022630"/>
    </source>
</evidence>